<sequence>MTDKTNLAFKSEQQRVSEFRRRCRQTKKVSKTKGRHEISVLKRIYRHHASKEGKTEAAPAGQKKTDAESAKAD</sequence>
<evidence type="ECO:0000313" key="2">
    <source>
        <dbReference type="EMBL" id="OBU03838.1"/>
    </source>
</evidence>
<dbReference type="AlphaFoldDB" id="A0A1B8H416"/>
<gene>
    <name evidence="2" type="ORF">AYY17_09775</name>
</gene>
<feature type="region of interest" description="Disordered" evidence="1">
    <location>
        <begin position="1"/>
        <end position="73"/>
    </location>
</feature>
<evidence type="ECO:0000313" key="3">
    <source>
        <dbReference type="Proteomes" id="UP000092247"/>
    </source>
</evidence>
<proteinExistence type="predicted"/>
<organism evidence="2 3">
    <name type="scientific">Morganella psychrotolerans</name>
    <dbReference type="NCBI Taxonomy" id="368603"/>
    <lineage>
        <taxon>Bacteria</taxon>
        <taxon>Pseudomonadati</taxon>
        <taxon>Pseudomonadota</taxon>
        <taxon>Gammaproteobacteria</taxon>
        <taxon>Enterobacterales</taxon>
        <taxon>Morganellaceae</taxon>
        <taxon>Morganella</taxon>
    </lineage>
</organism>
<evidence type="ECO:0000256" key="1">
    <source>
        <dbReference type="SAM" id="MobiDB-lite"/>
    </source>
</evidence>
<feature type="compositionally biased region" description="Basic and acidic residues" evidence="1">
    <location>
        <begin position="63"/>
        <end position="73"/>
    </location>
</feature>
<dbReference type="Proteomes" id="UP000092247">
    <property type="component" value="Unassembled WGS sequence"/>
</dbReference>
<feature type="compositionally biased region" description="Basic residues" evidence="1">
    <location>
        <begin position="21"/>
        <end position="34"/>
    </location>
</feature>
<protein>
    <submittedName>
        <fullName evidence="2">Uncharacterized protein</fullName>
    </submittedName>
</protein>
<reference evidence="2 3" key="1">
    <citation type="submission" date="2016-06" db="EMBL/GenBank/DDBJ databases">
        <authorList>
            <person name="Kjaerup R.B."/>
            <person name="Dalgaard T.S."/>
            <person name="Juul-Madsen H.R."/>
        </authorList>
    </citation>
    <scope>NUCLEOTIDE SEQUENCE [LARGE SCALE GENOMIC DNA]</scope>
    <source>
        <strain evidence="2 3">GCSL-Mp3</strain>
    </source>
</reference>
<accession>A0A1B8H416</accession>
<dbReference type="EMBL" id="LZEX01000042">
    <property type="protein sequence ID" value="OBU03838.1"/>
    <property type="molecule type" value="Genomic_DNA"/>
</dbReference>
<name>A0A1B8H416_9GAMM</name>
<comment type="caution">
    <text evidence="2">The sequence shown here is derived from an EMBL/GenBank/DDBJ whole genome shotgun (WGS) entry which is preliminary data.</text>
</comment>